<dbReference type="InterPro" id="IPR036282">
    <property type="entry name" value="Glutathione-S-Trfase_C_sf"/>
</dbReference>
<dbReference type="PANTHER" id="PTHR42673">
    <property type="entry name" value="MALEYLACETOACETATE ISOMERASE"/>
    <property type="match status" value="1"/>
</dbReference>
<dbReference type="InterPro" id="IPR040079">
    <property type="entry name" value="Glutathione_S-Trfase"/>
</dbReference>
<dbReference type="Pfam" id="PF13410">
    <property type="entry name" value="GST_C_2"/>
    <property type="match status" value="1"/>
</dbReference>
<dbReference type="RefSeq" id="WP_309482350.1">
    <property type="nucleotide sequence ID" value="NZ_CP133720.1"/>
</dbReference>
<reference evidence="2" key="1">
    <citation type="submission" date="2023-09" db="EMBL/GenBank/DDBJ databases">
        <title>Undibacterium sp. 20NA77.5 isolated from freshwater.</title>
        <authorList>
            <person name="Le V."/>
            <person name="Ko S.-R."/>
            <person name="Ahn C.-Y."/>
            <person name="Oh H.-M."/>
        </authorList>
    </citation>
    <scope>NUCLEOTIDE SEQUENCE</scope>
    <source>
        <strain evidence="2">20NA77.5</strain>
    </source>
</reference>
<keyword evidence="3" id="KW-1185">Reference proteome</keyword>
<dbReference type="EMBL" id="CP133720">
    <property type="protein sequence ID" value="WMW80859.1"/>
    <property type="molecule type" value="Genomic_DNA"/>
</dbReference>
<dbReference type="PROSITE" id="PS50404">
    <property type="entry name" value="GST_NTER"/>
    <property type="match status" value="1"/>
</dbReference>
<dbReference type="InterPro" id="IPR036249">
    <property type="entry name" value="Thioredoxin-like_sf"/>
</dbReference>
<protein>
    <submittedName>
        <fullName evidence="2">Glutathione S-transferase family protein</fullName>
    </submittedName>
</protein>
<dbReference type="InterPro" id="IPR004045">
    <property type="entry name" value="Glutathione_S-Trfase_N"/>
</dbReference>
<dbReference type="Pfam" id="PF13409">
    <property type="entry name" value="GST_N_2"/>
    <property type="match status" value="1"/>
</dbReference>
<accession>A0ABY9RJM0</accession>
<dbReference type="Proteomes" id="UP001181355">
    <property type="component" value="Chromosome"/>
</dbReference>
<dbReference type="SFLD" id="SFLDG00358">
    <property type="entry name" value="Main_(cytGST)"/>
    <property type="match status" value="1"/>
</dbReference>
<name>A0ABY9RJM0_9BURK</name>
<gene>
    <name evidence="2" type="ORF">RF679_00925</name>
</gene>
<dbReference type="Gene3D" id="1.20.1050.10">
    <property type="match status" value="1"/>
</dbReference>
<dbReference type="Gene3D" id="3.40.30.10">
    <property type="entry name" value="Glutaredoxin"/>
    <property type="match status" value="1"/>
</dbReference>
<evidence type="ECO:0000313" key="3">
    <source>
        <dbReference type="Proteomes" id="UP001181355"/>
    </source>
</evidence>
<evidence type="ECO:0000259" key="1">
    <source>
        <dbReference type="PROSITE" id="PS50404"/>
    </source>
</evidence>
<feature type="domain" description="GST N-terminal" evidence="1">
    <location>
        <begin position="2"/>
        <end position="82"/>
    </location>
</feature>
<dbReference type="PANTHER" id="PTHR42673:SF4">
    <property type="entry name" value="MALEYLACETOACETATE ISOMERASE"/>
    <property type="match status" value="1"/>
</dbReference>
<proteinExistence type="predicted"/>
<dbReference type="CDD" id="cd03194">
    <property type="entry name" value="GST_C_3"/>
    <property type="match status" value="1"/>
</dbReference>
<dbReference type="SUPFAM" id="SSF47616">
    <property type="entry name" value="GST C-terminal domain-like"/>
    <property type="match status" value="1"/>
</dbReference>
<evidence type="ECO:0000313" key="2">
    <source>
        <dbReference type="EMBL" id="WMW80859.1"/>
    </source>
</evidence>
<sequence>MYTLYIANKTYSSWSLRPWALMRALNIPFQEKVVNFEAPSNWASFRQFNPAGKVPCLHDGETIVWDSLGITEFLADRHPGVWPSEDKAKIWARCAAAEMHSGFSNLRGVCPMHVGLRIHIDAIPEGVKSDLARISELWSEGLDKFGGPFLAGDRFTAIDAFFAPVIFRIQTYGLPVNAKAGAYVQHMLQQAPIQQWQQEALNESWSEVSHEEAAKAAGRLIDDLRKK</sequence>
<dbReference type="SUPFAM" id="SSF52833">
    <property type="entry name" value="Thioredoxin-like"/>
    <property type="match status" value="1"/>
</dbReference>
<organism evidence="2 3">
    <name type="scientific">Undibacterium cyanobacteriorum</name>
    <dbReference type="NCBI Taxonomy" id="3073561"/>
    <lineage>
        <taxon>Bacteria</taxon>
        <taxon>Pseudomonadati</taxon>
        <taxon>Pseudomonadota</taxon>
        <taxon>Betaproteobacteria</taxon>
        <taxon>Burkholderiales</taxon>
        <taxon>Oxalobacteraceae</taxon>
        <taxon>Undibacterium</taxon>
    </lineage>
</organism>
<dbReference type="SFLD" id="SFLDS00019">
    <property type="entry name" value="Glutathione_Transferase_(cytos"/>
    <property type="match status" value="1"/>
</dbReference>
<dbReference type="CDD" id="cd03043">
    <property type="entry name" value="GST_N_1"/>
    <property type="match status" value="1"/>
</dbReference>